<evidence type="ECO:0000259" key="3">
    <source>
        <dbReference type="PROSITE" id="PS50887"/>
    </source>
</evidence>
<proteinExistence type="predicted"/>
<dbReference type="InterPro" id="IPR043128">
    <property type="entry name" value="Rev_trsase/Diguanyl_cyclase"/>
</dbReference>
<dbReference type="PANTHER" id="PTHR45138:SF9">
    <property type="entry name" value="DIGUANYLATE CYCLASE DGCM-RELATED"/>
    <property type="match status" value="1"/>
</dbReference>
<dbReference type="InterPro" id="IPR050469">
    <property type="entry name" value="Diguanylate_Cyclase"/>
</dbReference>
<dbReference type="Pfam" id="PF00990">
    <property type="entry name" value="GGDEF"/>
    <property type="match status" value="1"/>
</dbReference>
<evidence type="ECO:0000256" key="1">
    <source>
        <dbReference type="ARBA" id="ARBA00012528"/>
    </source>
</evidence>
<dbReference type="EC" id="2.7.7.65" evidence="1"/>
<reference evidence="5" key="1">
    <citation type="submission" date="2016-10" db="EMBL/GenBank/DDBJ databases">
        <authorList>
            <person name="Varghese N."/>
            <person name="Submissions S."/>
        </authorList>
    </citation>
    <scope>NUCLEOTIDE SEQUENCE [LARGE SCALE GENOMIC DNA]</scope>
    <source>
        <strain evidence="5">DSM 5918</strain>
    </source>
</reference>
<dbReference type="SMART" id="SM00267">
    <property type="entry name" value="GGDEF"/>
    <property type="match status" value="1"/>
</dbReference>
<evidence type="ECO:0000313" key="5">
    <source>
        <dbReference type="Proteomes" id="UP000198635"/>
    </source>
</evidence>
<dbReference type="InterPro" id="IPR000160">
    <property type="entry name" value="GGDEF_dom"/>
</dbReference>
<comment type="catalytic activity">
    <reaction evidence="2">
        <text>2 GTP = 3',3'-c-di-GMP + 2 diphosphate</text>
        <dbReference type="Rhea" id="RHEA:24898"/>
        <dbReference type="ChEBI" id="CHEBI:33019"/>
        <dbReference type="ChEBI" id="CHEBI:37565"/>
        <dbReference type="ChEBI" id="CHEBI:58805"/>
        <dbReference type="EC" id="2.7.7.65"/>
    </reaction>
</comment>
<dbReference type="GO" id="GO:0043709">
    <property type="term" value="P:cell adhesion involved in single-species biofilm formation"/>
    <property type="evidence" value="ECO:0007669"/>
    <property type="project" value="TreeGrafter"/>
</dbReference>
<dbReference type="NCBIfam" id="TIGR00254">
    <property type="entry name" value="GGDEF"/>
    <property type="match status" value="1"/>
</dbReference>
<dbReference type="CDD" id="cd01949">
    <property type="entry name" value="GGDEF"/>
    <property type="match status" value="1"/>
</dbReference>
<accession>A0A1I3QKU3</accession>
<dbReference type="EMBL" id="FORX01000002">
    <property type="protein sequence ID" value="SFJ34139.1"/>
    <property type="molecule type" value="Genomic_DNA"/>
</dbReference>
<dbReference type="GO" id="GO:0005886">
    <property type="term" value="C:plasma membrane"/>
    <property type="evidence" value="ECO:0007669"/>
    <property type="project" value="TreeGrafter"/>
</dbReference>
<sequence length="280" mass="30715">MANHNLPPDEALLEELETLEKELRLPQASSEVAALVRLIGSDPSWAERLRQKKLGQWVVLPLQGDKFPALVGLKKHIEHLTVLQGLDALTGLANRRGFDQAMAMEVERSSRFKTPLTLCIMDLDNFKAVNDSHGHPCGDDVLKAVASILLAEMRMIDTAARIGGEEFALLLPGTGQARALKLLERVQAVIQGFGIICGDARISMTMSMGVASYRGKLTPDPVKLLAEADKALYRAKRAGKNRIETSPILDLVHGEEQSLVHQNEKRFLFSSFSDPSSSAE</sequence>
<gene>
    <name evidence="4" type="ORF">SAMN04488082_102359</name>
</gene>
<dbReference type="RefSeq" id="WP_177193004.1">
    <property type="nucleotide sequence ID" value="NZ_FORX01000002.1"/>
</dbReference>
<dbReference type="GO" id="GO:1902201">
    <property type="term" value="P:negative regulation of bacterial-type flagellum-dependent cell motility"/>
    <property type="evidence" value="ECO:0007669"/>
    <property type="project" value="TreeGrafter"/>
</dbReference>
<keyword evidence="5" id="KW-1185">Reference proteome</keyword>
<evidence type="ECO:0000256" key="2">
    <source>
        <dbReference type="ARBA" id="ARBA00034247"/>
    </source>
</evidence>
<dbReference type="STRING" id="52560.SAMN04488082_102359"/>
<name>A0A1I3QKU3_9BACT</name>
<dbReference type="AlphaFoldDB" id="A0A1I3QKU3"/>
<organism evidence="4 5">
    <name type="scientific">Desulfomicrobium apsheronum</name>
    <dbReference type="NCBI Taxonomy" id="52560"/>
    <lineage>
        <taxon>Bacteria</taxon>
        <taxon>Pseudomonadati</taxon>
        <taxon>Thermodesulfobacteriota</taxon>
        <taxon>Desulfovibrionia</taxon>
        <taxon>Desulfovibrionales</taxon>
        <taxon>Desulfomicrobiaceae</taxon>
        <taxon>Desulfomicrobium</taxon>
    </lineage>
</organism>
<dbReference type="Proteomes" id="UP000198635">
    <property type="component" value="Unassembled WGS sequence"/>
</dbReference>
<dbReference type="PANTHER" id="PTHR45138">
    <property type="entry name" value="REGULATORY COMPONENTS OF SENSORY TRANSDUCTION SYSTEM"/>
    <property type="match status" value="1"/>
</dbReference>
<feature type="domain" description="GGDEF" evidence="3">
    <location>
        <begin position="114"/>
        <end position="248"/>
    </location>
</feature>
<evidence type="ECO:0000313" key="4">
    <source>
        <dbReference type="EMBL" id="SFJ34139.1"/>
    </source>
</evidence>
<dbReference type="Gene3D" id="3.30.70.270">
    <property type="match status" value="1"/>
</dbReference>
<dbReference type="SUPFAM" id="SSF55073">
    <property type="entry name" value="Nucleotide cyclase"/>
    <property type="match status" value="1"/>
</dbReference>
<dbReference type="FunFam" id="3.30.70.270:FF:000001">
    <property type="entry name" value="Diguanylate cyclase domain protein"/>
    <property type="match status" value="1"/>
</dbReference>
<protein>
    <recommendedName>
        <fullName evidence="1">diguanylate cyclase</fullName>
        <ecNumber evidence="1">2.7.7.65</ecNumber>
    </recommendedName>
</protein>
<dbReference type="PROSITE" id="PS50887">
    <property type="entry name" value="GGDEF"/>
    <property type="match status" value="1"/>
</dbReference>
<dbReference type="InterPro" id="IPR029787">
    <property type="entry name" value="Nucleotide_cyclase"/>
</dbReference>
<dbReference type="GO" id="GO:0052621">
    <property type="term" value="F:diguanylate cyclase activity"/>
    <property type="evidence" value="ECO:0007669"/>
    <property type="project" value="UniProtKB-EC"/>
</dbReference>